<evidence type="ECO:0000313" key="6">
    <source>
        <dbReference type="Proteomes" id="UP000216984"/>
    </source>
</evidence>
<dbReference type="GO" id="GO:0055085">
    <property type="term" value="P:transmembrane transport"/>
    <property type="evidence" value="ECO:0007669"/>
    <property type="project" value="InterPro"/>
</dbReference>
<evidence type="ECO:0000256" key="3">
    <source>
        <dbReference type="ARBA" id="ARBA00022729"/>
    </source>
</evidence>
<gene>
    <name evidence="5" type="ORF">B9Q17_06580</name>
</gene>
<dbReference type="EMBL" id="NEFY01000011">
    <property type="protein sequence ID" value="OZC35361.1"/>
    <property type="molecule type" value="Genomic_DNA"/>
</dbReference>
<evidence type="ECO:0000256" key="1">
    <source>
        <dbReference type="ARBA" id="ARBA00009023"/>
    </source>
</evidence>
<evidence type="ECO:0000256" key="2">
    <source>
        <dbReference type="ARBA" id="ARBA00022448"/>
    </source>
</evidence>
<dbReference type="PANTHER" id="PTHR33376:SF7">
    <property type="entry name" value="C4-DICARBOXYLATE-BINDING PROTEIN DCTB"/>
    <property type="match status" value="1"/>
</dbReference>
<proteinExistence type="inferred from homology"/>
<comment type="caution">
    <text evidence="5">The sequence shown here is derived from an EMBL/GenBank/DDBJ whole genome shotgun (WGS) entry which is preliminary data.</text>
</comment>
<evidence type="ECO:0000313" key="5">
    <source>
        <dbReference type="EMBL" id="OZC35361.1"/>
    </source>
</evidence>
<dbReference type="CDD" id="cd13666">
    <property type="entry name" value="PBP2_TRAP_DctP_like_1"/>
    <property type="match status" value="1"/>
</dbReference>
<organism evidence="5 6">
    <name type="scientific">Marinobacter vinifirmus</name>
    <dbReference type="NCBI Taxonomy" id="355591"/>
    <lineage>
        <taxon>Bacteria</taxon>
        <taxon>Pseudomonadati</taxon>
        <taxon>Pseudomonadota</taxon>
        <taxon>Gammaproteobacteria</taxon>
        <taxon>Pseudomonadales</taxon>
        <taxon>Marinobacteraceae</taxon>
        <taxon>Marinobacter</taxon>
    </lineage>
</organism>
<name>A0A7Z1DSY8_9GAMM</name>
<dbReference type="NCBIfam" id="NF037995">
    <property type="entry name" value="TRAP_S1"/>
    <property type="match status" value="1"/>
</dbReference>
<dbReference type="AlphaFoldDB" id="A0A7Z1DSY8"/>
<dbReference type="Gene3D" id="3.40.190.170">
    <property type="entry name" value="Bacterial extracellular solute-binding protein, family 7"/>
    <property type="match status" value="1"/>
</dbReference>
<dbReference type="Proteomes" id="UP000216984">
    <property type="component" value="Unassembled WGS sequence"/>
</dbReference>
<accession>A0A7Z1DSY8</accession>
<feature type="signal peptide" evidence="4">
    <location>
        <begin position="1"/>
        <end position="21"/>
    </location>
</feature>
<comment type="similarity">
    <text evidence="1">Belongs to the bacterial solute-binding protein 7 family.</text>
</comment>
<dbReference type="InterPro" id="IPR018389">
    <property type="entry name" value="DctP_fam"/>
</dbReference>
<dbReference type="PANTHER" id="PTHR33376">
    <property type="match status" value="1"/>
</dbReference>
<dbReference type="Pfam" id="PF03480">
    <property type="entry name" value="DctP"/>
    <property type="match status" value="1"/>
</dbReference>
<feature type="chain" id="PRO_5030867566" evidence="4">
    <location>
        <begin position="22"/>
        <end position="379"/>
    </location>
</feature>
<evidence type="ECO:0000256" key="4">
    <source>
        <dbReference type="SAM" id="SignalP"/>
    </source>
</evidence>
<keyword evidence="2" id="KW-0813">Transport</keyword>
<protein>
    <submittedName>
        <fullName evidence="5">C4-dicarboxylate ABC transporter substrate-binding protein</fullName>
    </submittedName>
</protein>
<sequence length="379" mass="40994">MTTKLPYVKKAAKVLFGAALAATLTAGVSAKELRLASGLPPLHPAHDPLYTDFQELLPEYSDGRLSGRLFGTEITTLGNMRASILSGMVEVGLFLPAYFPADLPNFNLVGDLSMLGHQNPQVTAAAMSEYILTCDDCQDEFKKLGVVYTNSHANPYSVLTTKPVTKPEDLDGLRLRTATPQHARWVEAMGGKAVTMATGEAFEALSQRVIDGTVTSISDVISFNLGEVITHITLLDMGTFHSLANHSVRNNVWNGLSLEDREALMKASVVANVRTTARWLEMVAEGKGVAQENGLEILEPEQSLVDATLKFKDDDLVDAAASSEERFGITGAEAKVERFKALVEKWEGLIADTDGSEDAVVALYESEILSKIDLATYGQ</sequence>
<keyword evidence="6" id="KW-1185">Reference proteome</keyword>
<reference evidence="5 6" key="1">
    <citation type="submission" date="2017-06" db="EMBL/GenBank/DDBJ databases">
        <title>Draft genome sequence of the halophilic bacterium Marinobacter vinifirmus FB1.</title>
        <authorList>
            <person name="Stepanov V.G."/>
            <person name="Roberts D.J."/>
            <person name="Fox G.E."/>
        </authorList>
    </citation>
    <scope>NUCLEOTIDE SEQUENCE [LARGE SCALE GENOMIC DNA]</scope>
    <source>
        <strain evidence="5 6">FB1</strain>
    </source>
</reference>
<keyword evidence="3 4" id="KW-0732">Signal</keyword>
<dbReference type="InterPro" id="IPR038404">
    <property type="entry name" value="TRAP_DctP_sf"/>
</dbReference>
<dbReference type="RefSeq" id="WP_167373030.1">
    <property type="nucleotide sequence ID" value="NZ_NEFY01000011.1"/>
</dbReference>